<evidence type="ECO:0000313" key="2">
    <source>
        <dbReference type="WBParaSite" id="Csp11.Scaffold628.g6984.t1"/>
    </source>
</evidence>
<name>A0A1I7TL40_9PELO</name>
<keyword evidence="1" id="KW-1185">Reference proteome</keyword>
<dbReference type="Proteomes" id="UP000095282">
    <property type="component" value="Unplaced"/>
</dbReference>
<reference evidence="2" key="1">
    <citation type="submission" date="2016-11" db="UniProtKB">
        <authorList>
            <consortium name="WormBaseParasite"/>
        </authorList>
    </citation>
    <scope>IDENTIFICATION</scope>
</reference>
<protein>
    <submittedName>
        <fullName evidence="2">F-box domain-containing protein</fullName>
    </submittedName>
</protein>
<evidence type="ECO:0000313" key="1">
    <source>
        <dbReference type="Proteomes" id="UP000095282"/>
    </source>
</evidence>
<organism evidence="1 2">
    <name type="scientific">Caenorhabditis tropicalis</name>
    <dbReference type="NCBI Taxonomy" id="1561998"/>
    <lineage>
        <taxon>Eukaryota</taxon>
        <taxon>Metazoa</taxon>
        <taxon>Ecdysozoa</taxon>
        <taxon>Nematoda</taxon>
        <taxon>Chromadorea</taxon>
        <taxon>Rhabditida</taxon>
        <taxon>Rhabditina</taxon>
        <taxon>Rhabditomorpha</taxon>
        <taxon>Rhabditoidea</taxon>
        <taxon>Rhabditidae</taxon>
        <taxon>Peloderinae</taxon>
        <taxon>Caenorhabditis</taxon>
    </lineage>
</organism>
<accession>A0A1I7TL40</accession>
<dbReference type="AlphaFoldDB" id="A0A1I7TL40"/>
<proteinExistence type="predicted"/>
<sequence length="75" mass="8794">MKVLVEATMLCELTMLSMPRFCQVWHNSVPNFVKYLRSSELPEHWESCRTQFRSSRFIMVDWLTDLLILSQGGGL</sequence>
<dbReference type="WBParaSite" id="Csp11.Scaffold628.g6984.t1">
    <property type="protein sequence ID" value="Csp11.Scaffold628.g6984.t1"/>
    <property type="gene ID" value="Csp11.Scaffold628.g6984"/>
</dbReference>